<dbReference type="Pfam" id="PF00044">
    <property type="entry name" value="Gp_dh_N"/>
    <property type="match status" value="1"/>
</dbReference>
<organism evidence="10 11">
    <name type="scientific">Tepiditoga spiralis</name>
    <dbReference type="NCBI Taxonomy" id="2108365"/>
    <lineage>
        <taxon>Bacteria</taxon>
        <taxon>Thermotogati</taxon>
        <taxon>Thermotogota</taxon>
        <taxon>Thermotogae</taxon>
        <taxon>Petrotogales</taxon>
        <taxon>Petrotogaceae</taxon>
        <taxon>Tepiditoga</taxon>
    </lineage>
</organism>
<feature type="binding site" evidence="4">
    <location>
        <position position="181"/>
    </location>
    <ligand>
        <name>D-glyceraldehyde 3-phosphate</name>
        <dbReference type="ChEBI" id="CHEBI:59776"/>
    </ligand>
</feature>
<dbReference type="PANTHER" id="PTHR43148">
    <property type="entry name" value="GLYCERALDEHYDE-3-PHOSPHATE DEHYDROGENASE 2"/>
    <property type="match status" value="1"/>
</dbReference>
<dbReference type="Gene3D" id="3.40.50.720">
    <property type="entry name" value="NAD(P)-binding Rossmann-like Domain"/>
    <property type="match status" value="1"/>
</dbReference>
<dbReference type="InterPro" id="IPR020830">
    <property type="entry name" value="GlycerAld_3-P_DH_AS"/>
</dbReference>
<evidence type="ECO:0000256" key="1">
    <source>
        <dbReference type="ARBA" id="ARBA00007406"/>
    </source>
</evidence>
<dbReference type="FunFam" id="3.40.50.720:FF:000001">
    <property type="entry name" value="Glyceraldehyde-3-phosphate dehydrogenase"/>
    <property type="match status" value="1"/>
</dbReference>
<evidence type="ECO:0000256" key="7">
    <source>
        <dbReference type="RuleBase" id="RU000397"/>
    </source>
</evidence>
<accession>A0A7G1G5I0</accession>
<proteinExistence type="inferred from homology"/>
<dbReference type="InterPro" id="IPR036291">
    <property type="entry name" value="NAD(P)-bd_dom_sf"/>
</dbReference>
<evidence type="ECO:0000256" key="2">
    <source>
        <dbReference type="ARBA" id="ARBA00023002"/>
    </source>
</evidence>
<dbReference type="CDD" id="cd18126">
    <property type="entry name" value="GAPDH_I_C"/>
    <property type="match status" value="1"/>
</dbReference>
<evidence type="ECO:0000256" key="4">
    <source>
        <dbReference type="PIRSR" id="PIRSR000149-2"/>
    </source>
</evidence>
<dbReference type="InterPro" id="IPR006424">
    <property type="entry name" value="Glyceraldehyde-3-P_DH_1"/>
</dbReference>
<dbReference type="GO" id="GO:0050661">
    <property type="term" value="F:NADP binding"/>
    <property type="evidence" value="ECO:0007669"/>
    <property type="project" value="InterPro"/>
</dbReference>
<reference evidence="10 11" key="1">
    <citation type="submission" date="2018-06" db="EMBL/GenBank/DDBJ databases">
        <title>Genome sequencing of Oceanotoga sp. sy52.</title>
        <authorList>
            <person name="Mori K."/>
        </authorList>
    </citation>
    <scope>NUCLEOTIDE SEQUENCE [LARGE SCALE GENOMIC DNA]</scope>
    <source>
        <strain evidence="11">sy52</strain>
    </source>
</reference>
<protein>
    <recommendedName>
        <fullName evidence="8">Glyceraldehyde-3-phosphate dehydrogenase</fullName>
        <ecNumber evidence="8">1.2.1.-</ecNumber>
    </recommendedName>
</protein>
<evidence type="ECO:0000256" key="5">
    <source>
        <dbReference type="PIRSR" id="PIRSR000149-3"/>
    </source>
</evidence>
<dbReference type="InterPro" id="IPR020828">
    <property type="entry name" value="GlycerAld_3-P_DH_NAD(P)-bd"/>
</dbReference>
<dbReference type="PROSITE" id="PS00071">
    <property type="entry name" value="GAPDH"/>
    <property type="match status" value="1"/>
</dbReference>
<keyword evidence="5" id="KW-0520">NAD</keyword>
<dbReference type="GO" id="GO:0051287">
    <property type="term" value="F:NAD binding"/>
    <property type="evidence" value="ECO:0007669"/>
    <property type="project" value="InterPro"/>
</dbReference>
<dbReference type="EC" id="1.2.1.-" evidence="8"/>
<dbReference type="InterPro" id="IPR020831">
    <property type="entry name" value="GlycerAld/Erythrose_P_DH"/>
</dbReference>
<dbReference type="InParanoid" id="A0A7G1G5I0"/>
<evidence type="ECO:0000256" key="3">
    <source>
        <dbReference type="PIRSR" id="PIRSR000149-1"/>
    </source>
</evidence>
<dbReference type="GO" id="GO:0016620">
    <property type="term" value="F:oxidoreductase activity, acting on the aldehyde or oxo group of donors, NAD or NADP as acceptor"/>
    <property type="evidence" value="ECO:0007669"/>
    <property type="project" value="InterPro"/>
</dbReference>
<dbReference type="EMBL" id="AP018712">
    <property type="protein sequence ID" value="BBE31840.1"/>
    <property type="molecule type" value="Genomic_DNA"/>
</dbReference>
<dbReference type="Proteomes" id="UP000516361">
    <property type="component" value="Chromosome"/>
</dbReference>
<dbReference type="SUPFAM" id="SSF55347">
    <property type="entry name" value="Glyceraldehyde-3-phosphate dehydrogenase-like, C-terminal domain"/>
    <property type="match status" value="1"/>
</dbReference>
<feature type="binding site" evidence="4">
    <location>
        <begin position="150"/>
        <end position="152"/>
    </location>
    <ligand>
        <name>D-glyceraldehyde 3-phosphate</name>
        <dbReference type="ChEBI" id="CHEBI:59776"/>
    </ligand>
</feature>
<feature type="active site" description="Nucleophile" evidence="3">
    <location>
        <position position="151"/>
    </location>
</feature>
<feature type="binding site" evidence="5">
    <location>
        <position position="34"/>
    </location>
    <ligand>
        <name>NAD(+)</name>
        <dbReference type="ChEBI" id="CHEBI:57540"/>
    </ligand>
</feature>
<feature type="binding site" evidence="4">
    <location>
        <begin position="211"/>
        <end position="212"/>
    </location>
    <ligand>
        <name>D-glyceraldehyde 3-phosphate</name>
        <dbReference type="ChEBI" id="CHEBI:59776"/>
    </ligand>
</feature>
<dbReference type="Gene3D" id="3.30.360.10">
    <property type="entry name" value="Dihydrodipicolinate Reductase, domain 2"/>
    <property type="match status" value="1"/>
</dbReference>
<dbReference type="KEGG" id="ocy:OSSY52_19810"/>
<dbReference type="CDD" id="cd05214">
    <property type="entry name" value="GAPDH_I_N"/>
    <property type="match status" value="1"/>
</dbReference>
<comment type="similarity">
    <text evidence="1 7">Belongs to the glyceraldehyde-3-phosphate dehydrogenase family.</text>
</comment>
<dbReference type="FunCoup" id="A0A7G1G5I0">
    <property type="interactions" value="356"/>
</dbReference>
<dbReference type="SUPFAM" id="SSF51735">
    <property type="entry name" value="NAD(P)-binding Rossmann-fold domains"/>
    <property type="match status" value="1"/>
</dbReference>
<name>A0A7G1G5I0_9BACT</name>
<dbReference type="GO" id="GO:0006006">
    <property type="term" value="P:glucose metabolic process"/>
    <property type="evidence" value="ECO:0007669"/>
    <property type="project" value="InterPro"/>
</dbReference>
<evidence type="ECO:0000313" key="11">
    <source>
        <dbReference type="Proteomes" id="UP000516361"/>
    </source>
</evidence>
<dbReference type="FunFam" id="3.30.360.10:FF:000002">
    <property type="entry name" value="Glyceraldehyde-3-phosphate dehydrogenase"/>
    <property type="match status" value="1"/>
</dbReference>
<keyword evidence="11" id="KW-1185">Reference proteome</keyword>
<dbReference type="AlphaFoldDB" id="A0A7G1G5I0"/>
<feature type="domain" description="Glyceraldehyde 3-phosphate dehydrogenase NAD(P) binding" evidence="9">
    <location>
        <begin position="3"/>
        <end position="151"/>
    </location>
</feature>
<keyword evidence="5" id="KW-0547">Nucleotide-binding</keyword>
<gene>
    <name evidence="10" type="primary">gapA</name>
    <name evidence="10" type="ORF">OSSY52_19810</name>
</gene>
<dbReference type="RefSeq" id="WP_190614645.1">
    <property type="nucleotide sequence ID" value="NZ_AP018712.1"/>
</dbReference>
<feature type="binding site" evidence="4">
    <location>
        <position position="234"/>
    </location>
    <ligand>
        <name>D-glyceraldehyde 3-phosphate</name>
        <dbReference type="ChEBI" id="CHEBI:59776"/>
    </ligand>
</feature>
<dbReference type="InterPro" id="IPR020829">
    <property type="entry name" value="GlycerAld_3-P_DH_cat"/>
</dbReference>
<evidence type="ECO:0000313" key="10">
    <source>
        <dbReference type="EMBL" id="BBE31840.1"/>
    </source>
</evidence>
<evidence type="ECO:0000256" key="8">
    <source>
        <dbReference type="RuleBase" id="RU361160"/>
    </source>
</evidence>
<dbReference type="PIRSF" id="PIRSF000149">
    <property type="entry name" value="GAP_DH"/>
    <property type="match status" value="1"/>
</dbReference>
<dbReference type="PRINTS" id="PR00078">
    <property type="entry name" value="G3PDHDRGNASE"/>
</dbReference>
<evidence type="ECO:0000259" key="9">
    <source>
        <dbReference type="SMART" id="SM00846"/>
    </source>
</evidence>
<evidence type="ECO:0000256" key="6">
    <source>
        <dbReference type="PIRSR" id="PIRSR000149-4"/>
    </source>
</evidence>
<dbReference type="SMART" id="SM00846">
    <property type="entry name" value="Gp_dh_N"/>
    <property type="match status" value="1"/>
</dbReference>
<feature type="binding site" evidence="5">
    <location>
        <position position="319"/>
    </location>
    <ligand>
        <name>NAD(+)</name>
        <dbReference type="ChEBI" id="CHEBI:57540"/>
    </ligand>
</feature>
<dbReference type="NCBIfam" id="TIGR01534">
    <property type="entry name" value="GAPDH-I"/>
    <property type="match status" value="1"/>
</dbReference>
<keyword evidence="2 8" id="KW-0560">Oxidoreductase</keyword>
<dbReference type="Pfam" id="PF02800">
    <property type="entry name" value="Gp_dh_C"/>
    <property type="match status" value="1"/>
</dbReference>
<feature type="site" description="Activates thiol group during catalysis" evidence="6">
    <location>
        <position position="178"/>
    </location>
</feature>
<feature type="binding site" evidence="5">
    <location>
        <begin position="12"/>
        <end position="13"/>
    </location>
    <ligand>
        <name>NAD(+)</name>
        <dbReference type="ChEBI" id="CHEBI:57540"/>
    </ligand>
</feature>
<sequence>MAVKVAINGFGRIGRLAFRLMFDNPEFEIVALNDLTDAKTLALLLKYDSSQGKFPGTVEAGENAIIVNGKEIKILAEKNPADLPWGEMGVDVVLECTGFFVQKDKAALHLQAGAKKVVISAPAKGDVPTVVYNVNHDILSGEEDIISGASCTTNCLAPVAKVLNDKFGIVKGIMTTVHSYTNDQNTLDAPHRKGDMRRARAAGVNLVPTTTGAAKAVGLVLPELKGKLDGMAMRIPTPTGSLVDLVVELKKNVTVEEINAAMKEASETNLKDTLGYTEDPIVLTDIVGITYGSYFDAQLTKIVESDGKQMIKVVSWYDNEMSYTAQLVRLVKHFATLIK</sequence>
<feature type="binding site" evidence="5">
    <location>
        <position position="120"/>
    </location>
    <ligand>
        <name>NAD(+)</name>
        <dbReference type="ChEBI" id="CHEBI:57540"/>
    </ligand>
</feature>